<dbReference type="RefSeq" id="WP_224137927.1">
    <property type="nucleotide sequence ID" value="NZ_JAIQUM010000010.1"/>
</dbReference>
<dbReference type="PANTHER" id="PTHR43437">
    <property type="entry name" value="HYDROXYACYL-THIOESTER DEHYDRATASE TYPE 2, MITOCHONDRIAL-RELATED"/>
    <property type="match status" value="1"/>
</dbReference>
<accession>A0ABS7UPF5</accession>
<dbReference type="EMBL" id="JAIQUM010000010">
    <property type="protein sequence ID" value="MBZ5749927.1"/>
    <property type="molecule type" value="Genomic_DNA"/>
</dbReference>
<comment type="caution">
    <text evidence="1">The sequence shown here is derived from an EMBL/GenBank/DDBJ whole genome shotgun (WGS) entry which is preliminary data.</text>
</comment>
<proteinExistence type="predicted"/>
<protein>
    <recommendedName>
        <fullName evidence="3">Enoyl-CoA hydratase</fullName>
    </recommendedName>
</protein>
<dbReference type="InterPro" id="IPR029069">
    <property type="entry name" value="HotDog_dom_sf"/>
</dbReference>
<organism evidence="1 2">
    <name type="scientific">Metabacillus rhizolycopersici</name>
    <dbReference type="NCBI Taxonomy" id="2875709"/>
    <lineage>
        <taxon>Bacteria</taxon>
        <taxon>Bacillati</taxon>
        <taxon>Bacillota</taxon>
        <taxon>Bacilli</taxon>
        <taxon>Bacillales</taxon>
        <taxon>Bacillaceae</taxon>
        <taxon>Metabacillus</taxon>
    </lineage>
</organism>
<gene>
    <name evidence="1" type="ORF">K9V48_06620</name>
</gene>
<evidence type="ECO:0000313" key="1">
    <source>
        <dbReference type="EMBL" id="MBZ5749927.1"/>
    </source>
</evidence>
<evidence type="ECO:0008006" key="3">
    <source>
        <dbReference type="Google" id="ProtNLM"/>
    </source>
</evidence>
<dbReference type="PANTHER" id="PTHR43437:SF3">
    <property type="entry name" value="HYDROXYACYL-THIOESTER DEHYDRATASE TYPE 2, MITOCHONDRIAL"/>
    <property type="match status" value="1"/>
</dbReference>
<dbReference type="Gene3D" id="3.10.129.10">
    <property type="entry name" value="Hotdog Thioesterase"/>
    <property type="match status" value="1"/>
</dbReference>
<dbReference type="SUPFAM" id="SSF54637">
    <property type="entry name" value="Thioesterase/thiol ester dehydrase-isomerase"/>
    <property type="match status" value="1"/>
</dbReference>
<dbReference type="InterPro" id="IPR050965">
    <property type="entry name" value="UPF0336/Enoyl-CoA_hydratase"/>
</dbReference>
<name>A0ABS7UPF5_9BACI</name>
<evidence type="ECO:0000313" key="2">
    <source>
        <dbReference type="Proteomes" id="UP001165287"/>
    </source>
</evidence>
<keyword evidence="2" id="KW-1185">Reference proteome</keyword>
<sequence>MSYLITELYAGQIERLQRSFTDDEVKSCIELTKDQSLVYGQNNDSWKTYYSRPIVPGLLTEGLITQVISDKLPGSACILLQKELIFYHPVYVGDVITAELEIIDINIERNWVTQKVTCFNQTGIEVIKGQVVILLLNNRRL</sequence>
<reference evidence="1" key="1">
    <citation type="submission" date="2024-05" db="EMBL/GenBank/DDBJ databases">
        <title>Metabacillus sp. nov., isolated from the rhizosphere soil of tomato plants.</title>
        <authorList>
            <person name="Ma R."/>
        </authorList>
    </citation>
    <scope>NUCLEOTIDE SEQUENCE</scope>
    <source>
        <strain evidence="1">DBTR6</strain>
    </source>
</reference>
<dbReference type="Proteomes" id="UP001165287">
    <property type="component" value="Unassembled WGS sequence"/>
</dbReference>